<feature type="transmembrane region" description="Helical" evidence="7">
    <location>
        <begin position="200"/>
        <end position="218"/>
    </location>
</feature>
<sequence length="233" mass="27352">MFPLKDTIPSRTFPWVTISLIIFNVLVFFYQISLGPYVEKLVFIYGVVPKRYFLYSSLNYFFDKYIPLFTSMFLHGGWFHLIGNMWYLWIFGDNVEDAVGHKRFLIFYILCGIGAALCHIYTHPHSTIPTIGASGAVSGVMGAYYVLFPYSRIITLVPVFLFLTLIEIPAVFFLFFWFMIQFFKGTFAILTPGIFYEGVAWWAHIGGFICGIILVFFFRKKRRRWFPDEFKPW</sequence>
<dbReference type="FunFam" id="1.20.1540.10:FF:000027">
    <property type="entry name" value="Rhomboid family intramembrane serine protease"/>
    <property type="match status" value="1"/>
</dbReference>
<dbReference type="AlphaFoldDB" id="A0A7C0Y6U5"/>
<evidence type="ECO:0000256" key="1">
    <source>
        <dbReference type="ARBA" id="ARBA00004141"/>
    </source>
</evidence>
<dbReference type="GO" id="GO:0004252">
    <property type="term" value="F:serine-type endopeptidase activity"/>
    <property type="evidence" value="ECO:0007669"/>
    <property type="project" value="InterPro"/>
</dbReference>
<feature type="transmembrane region" description="Helical" evidence="7">
    <location>
        <begin position="68"/>
        <end position="92"/>
    </location>
</feature>
<reference evidence="9" key="1">
    <citation type="journal article" date="2020" name="mSystems">
        <title>Genome- and Community-Level Interaction Insights into Carbon Utilization and Element Cycling Functions of Hydrothermarchaeota in Hydrothermal Sediment.</title>
        <authorList>
            <person name="Zhou Z."/>
            <person name="Liu Y."/>
            <person name="Xu W."/>
            <person name="Pan J."/>
            <person name="Luo Z.H."/>
            <person name="Li M."/>
        </authorList>
    </citation>
    <scope>NUCLEOTIDE SEQUENCE [LARGE SCALE GENOMIC DNA]</scope>
    <source>
        <strain evidence="9">HyVt-233</strain>
    </source>
</reference>
<evidence type="ECO:0000256" key="2">
    <source>
        <dbReference type="ARBA" id="ARBA00009045"/>
    </source>
</evidence>
<keyword evidence="3 7" id="KW-0812">Transmembrane</keyword>
<dbReference type="SUPFAM" id="SSF144091">
    <property type="entry name" value="Rhomboid-like"/>
    <property type="match status" value="1"/>
</dbReference>
<dbReference type="Pfam" id="PF01694">
    <property type="entry name" value="Rhomboid"/>
    <property type="match status" value="1"/>
</dbReference>
<keyword evidence="5 7" id="KW-1133">Transmembrane helix</keyword>
<keyword evidence="6 7" id="KW-0472">Membrane</keyword>
<keyword evidence="9" id="KW-0645">Protease</keyword>
<evidence type="ECO:0000313" key="9">
    <source>
        <dbReference type="EMBL" id="HDD45288.1"/>
    </source>
</evidence>
<evidence type="ECO:0000256" key="5">
    <source>
        <dbReference type="ARBA" id="ARBA00022989"/>
    </source>
</evidence>
<feature type="transmembrane region" description="Helical" evidence="7">
    <location>
        <begin position="128"/>
        <end position="147"/>
    </location>
</feature>
<feature type="transmembrane region" description="Helical" evidence="7">
    <location>
        <begin position="12"/>
        <end position="30"/>
    </location>
</feature>
<gene>
    <name evidence="9" type="ORF">ENG63_10595</name>
</gene>
<evidence type="ECO:0000259" key="8">
    <source>
        <dbReference type="Pfam" id="PF01694"/>
    </source>
</evidence>
<dbReference type="Gene3D" id="1.20.1540.10">
    <property type="entry name" value="Rhomboid-like"/>
    <property type="match status" value="1"/>
</dbReference>
<dbReference type="InterPro" id="IPR050925">
    <property type="entry name" value="Rhomboid_protease_S54"/>
</dbReference>
<dbReference type="PANTHER" id="PTHR43731">
    <property type="entry name" value="RHOMBOID PROTEASE"/>
    <property type="match status" value="1"/>
</dbReference>
<evidence type="ECO:0000256" key="4">
    <source>
        <dbReference type="ARBA" id="ARBA00022801"/>
    </source>
</evidence>
<evidence type="ECO:0000256" key="7">
    <source>
        <dbReference type="SAM" id="Phobius"/>
    </source>
</evidence>
<dbReference type="GO" id="GO:0016020">
    <property type="term" value="C:membrane"/>
    <property type="evidence" value="ECO:0007669"/>
    <property type="project" value="UniProtKB-SubCell"/>
</dbReference>
<name>A0A7C0Y6U5_DESA2</name>
<dbReference type="PANTHER" id="PTHR43731:SF14">
    <property type="entry name" value="PRESENILIN-ASSOCIATED RHOMBOID-LIKE PROTEIN, MITOCHONDRIAL"/>
    <property type="match status" value="1"/>
</dbReference>
<protein>
    <submittedName>
        <fullName evidence="9">Rhomboid family intramembrane serine protease</fullName>
    </submittedName>
</protein>
<feature type="transmembrane region" description="Helical" evidence="7">
    <location>
        <begin position="159"/>
        <end position="180"/>
    </location>
</feature>
<proteinExistence type="inferred from homology"/>
<comment type="subcellular location">
    <subcellularLocation>
        <location evidence="1">Membrane</location>
        <topology evidence="1">Multi-pass membrane protein</topology>
    </subcellularLocation>
</comment>
<feature type="domain" description="Peptidase S54 rhomboid" evidence="8">
    <location>
        <begin position="65"/>
        <end position="220"/>
    </location>
</feature>
<dbReference type="InterPro" id="IPR035952">
    <property type="entry name" value="Rhomboid-like_sf"/>
</dbReference>
<evidence type="ECO:0000256" key="6">
    <source>
        <dbReference type="ARBA" id="ARBA00023136"/>
    </source>
</evidence>
<dbReference type="Proteomes" id="UP000886289">
    <property type="component" value="Unassembled WGS sequence"/>
</dbReference>
<accession>A0A7C0Y6U5</accession>
<dbReference type="InterPro" id="IPR022764">
    <property type="entry name" value="Peptidase_S54_rhomboid_dom"/>
</dbReference>
<keyword evidence="4" id="KW-0378">Hydrolase</keyword>
<comment type="caution">
    <text evidence="9">The sequence shown here is derived from an EMBL/GenBank/DDBJ whole genome shotgun (WGS) entry which is preliminary data.</text>
</comment>
<comment type="similarity">
    <text evidence="2">Belongs to the peptidase S54 family.</text>
</comment>
<organism evidence="9">
    <name type="scientific">Desulfofervidus auxilii</name>
    <dbReference type="NCBI Taxonomy" id="1621989"/>
    <lineage>
        <taxon>Bacteria</taxon>
        <taxon>Pseudomonadati</taxon>
        <taxon>Thermodesulfobacteriota</taxon>
        <taxon>Candidatus Desulfofervidia</taxon>
        <taxon>Candidatus Desulfofervidales</taxon>
        <taxon>Candidatus Desulfofervidaceae</taxon>
        <taxon>Candidatus Desulfofervidus</taxon>
    </lineage>
</organism>
<dbReference type="EMBL" id="DRBS01000390">
    <property type="protein sequence ID" value="HDD45288.1"/>
    <property type="molecule type" value="Genomic_DNA"/>
</dbReference>
<dbReference type="GO" id="GO:0006508">
    <property type="term" value="P:proteolysis"/>
    <property type="evidence" value="ECO:0007669"/>
    <property type="project" value="UniProtKB-KW"/>
</dbReference>
<evidence type="ECO:0000256" key="3">
    <source>
        <dbReference type="ARBA" id="ARBA00022692"/>
    </source>
</evidence>
<feature type="transmembrane region" description="Helical" evidence="7">
    <location>
        <begin position="104"/>
        <end position="122"/>
    </location>
</feature>